<keyword evidence="1" id="KW-1133">Transmembrane helix</keyword>
<dbReference type="PATRIC" id="fig|1618394.3.peg.666"/>
<keyword evidence="2" id="KW-0808">Transferase</keyword>
<keyword evidence="1" id="KW-0472">Membrane</keyword>
<dbReference type="EMBL" id="LCKM01000050">
    <property type="protein sequence ID" value="KKT96737.1"/>
    <property type="molecule type" value="Genomic_DNA"/>
</dbReference>
<proteinExistence type="predicted"/>
<evidence type="ECO:0000313" key="2">
    <source>
        <dbReference type="EMBL" id="KKT96737.1"/>
    </source>
</evidence>
<evidence type="ECO:0000313" key="3">
    <source>
        <dbReference type="Proteomes" id="UP000034214"/>
    </source>
</evidence>
<feature type="transmembrane region" description="Helical" evidence="1">
    <location>
        <begin position="145"/>
        <end position="164"/>
    </location>
</feature>
<keyword evidence="1" id="KW-0812">Transmembrane</keyword>
<dbReference type="AlphaFoldDB" id="A0A0G1NUJ5"/>
<accession>A0A0G1NUJ5</accession>
<comment type="caution">
    <text evidence="2">The sequence shown here is derived from an EMBL/GenBank/DDBJ whole genome shotgun (WGS) entry which is preliminary data.</text>
</comment>
<dbReference type="GO" id="GO:0016740">
    <property type="term" value="F:transferase activity"/>
    <property type="evidence" value="ECO:0007669"/>
    <property type="project" value="UniProtKB-KW"/>
</dbReference>
<reference evidence="2 3" key="1">
    <citation type="journal article" date="2015" name="Nature">
        <title>rRNA introns, odd ribosomes, and small enigmatic genomes across a large radiation of phyla.</title>
        <authorList>
            <person name="Brown C.T."/>
            <person name="Hug L.A."/>
            <person name="Thomas B.C."/>
            <person name="Sharon I."/>
            <person name="Castelle C.J."/>
            <person name="Singh A."/>
            <person name="Wilkins M.J."/>
            <person name="Williams K.H."/>
            <person name="Banfield J.F."/>
        </authorList>
    </citation>
    <scope>NUCLEOTIDE SEQUENCE [LARGE SCALE GENOMIC DNA]</scope>
</reference>
<sequence length="224" mass="26722">MDADERVPRTLAQKLIDISQEGKVDFVRIPRKNMIFGQWIKHSRWWPDHNIRFFKKGAVEWQNEIHSIPVTYGTGETLDSDEKLSITHFHYKSIDEYIERTMRYSRQQAKELKEAGYKFDPADMITKPASEFLSRFFAGEGFRDGLHGLVLAFLQAFSIFLIYLRLWQDQEYKPVSGPQMEPIWQKASVEKLKELQYWFLSTKIQSEQSKLKRFFLKLKRKFSR</sequence>
<name>A0A0G1NUJ5_9BACT</name>
<protein>
    <submittedName>
        <fullName evidence="2">Glycosyl transferase family 2</fullName>
    </submittedName>
</protein>
<dbReference type="Proteomes" id="UP000034214">
    <property type="component" value="Unassembled WGS sequence"/>
</dbReference>
<gene>
    <name evidence="2" type="ORF">UW99_C0050G0004</name>
</gene>
<organism evidence="2 3">
    <name type="scientific">Candidatus Collierbacteria bacterium GW2011_GWC2_45_15</name>
    <dbReference type="NCBI Taxonomy" id="1618394"/>
    <lineage>
        <taxon>Bacteria</taxon>
        <taxon>Candidatus Collieribacteriota</taxon>
    </lineage>
</organism>
<evidence type="ECO:0000256" key="1">
    <source>
        <dbReference type="SAM" id="Phobius"/>
    </source>
</evidence>